<dbReference type="NCBIfam" id="NF033657">
    <property type="entry name" value="choice_anch_F"/>
    <property type="match status" value="1"/>
</dbReference>
<sequence length="780" mass="82943">MNKTNNATPFAKTPLVIAIACAGWMSAAQAGEILDLSYTTGDGYILIDADEEVVAPGVKAVTTDLNNNDFVGNGFSPSGDPNCLMASSPATCDSPKNSGKRIKNNLTGRGAFEHVYNVKTSGGTTEYLNYGKITNRTGARLLGYQVIVGTGTGANFTPASASDQAGLLAMDNVLPLSGQATSWPGTTQAEGQSPLQRTWLPEGLFGTKQDMSAGYFSPDNAGFFFETVGTDTLSADGMFANTVYSQFFGDGLLTRGQQPQALFLDNLDPDVEDDIVYWKAGNLWLDAAGTVQDTATVDALLATPGYYVDTIEDLTNLNINFSMDIGDLTAGQFTVRYVPVFSPIVNAASSDYQLAVANSLDATQIPYLFFDQNTAAGATPTPTAAYYEFQDIMNAFDALDPAAQSQALGSMGTSYLRNYGTQGLLMGRGTLEAVQQHLQENRISSLTPSSVSAETLANQLMGTPGAATLDQVVGQPITSTADLAMALDDNGNTASVALNETTSTFISGSASEGNLDNSNNGTGADYSAYSLTVGLDHYLRDQLRVGAALGYGHNEGDVNDNYGNLDLDGYSLTTFVSYGGATGLFTDVLLGYSWLDYDNDRKINIGSEQRKAKSNTDGDLSSFAVRSGYNFELGPVIAGPSLRYQYLDLSVDDYTEKDAGVLNMHVDDMSYDSSTLGLGGQMTMPIALESGFLRPYAEAHWVKEFQDDSSQVDTSFVSGVVPFQTPIDAYDSDYMTVGAGVETTFMASGMPASLSVNYDGVVSNSDYSDNRVSLDLRLAF</sequence>
<keyword evidence="1" id="KW-0732">Signal</keyword>
<dbReference type="Gene3D" id="2.40.128.130">
    <property type="entry name" value="Autotransporter beta-domain"/>
    <property type="match status" value="1"/>
</dbReference>
<proteinExistence type="predicted"/>
<dbReference type="Proteomes" id="UP000243232">
    <property type="component" value="Chromosome I"/>
</dbReference>
<keyword evidence="4" id="KW-1185">Reference proteome</keyword>
<dbReference type="InterPro" id="IPR036709">
    <property type="entry name" value="Autotransporte_beta_dom_sf"/>
</dbReference>
<evidence type="ECO:0000313" key="3">
    <source>
        <dbReference type="EMBL" id="SDU35286.1"/>
    </source>
</evidence>
<protein>
    <submittedName>
        <fullName evidence="3">Autotransporter beta-domain-containing protein</fullName>
    </submittedName>
</protein>
<dbReference type="InterPro" id="IPR005546">
    <property type="entry name" value="Autotransporte_beta"/>
</dbReference>
<dbReference type="SMART" id="SM00869">
    <property type="entry name" value="Autotransporter"/>
    <property type="match status" value="1"/>
</dbReference>
<gene>
    <name evidence="3" type="ORF">SAMN05216296_3260</name>
</gene>
<feature type="signal peptide" evidence="1">
    <location>
        <begin position="1"/>
        <end position="30"/>
    </location>
</feature>
<evidence type="ECO:0000259" key="2">
    <source>
        <dbReference type="PROSITE" id="PS51208"/>
    </source>
</evidence>
<dbReference type="SUPFAM" id="SSF103515">
    <property type="entry name" value="Autotransporter"/>
    <property type="match status" value="1"/>
</dbReference>
<reference evidence="4" key="1">
    <citation type="submission" date="2016-10" db="EMBL/GenBank/DDBJ databases">
        <authorList>
            <person name="Varghese N."/>
            <person name="Submissions S."/>
        </authorList>
    </citation>
    <scope>NUCLEOTIDE SEQUENCE [LARGE SCALE GENOMIC DNA]</scope>
    <source>
        <strain evidence="4">DSM 17875</strain>
    </source>
</reference>
<dbReference type="OrthoDB" id="9762302at2"/>
<feature type="domain" description="Autotransporter" evidence="2">
    <location>
        <begin position="497"/>
        <end position="780"/>
    </location>
</feature>
<dbReference type="Pfam" id="PF03797">
    <property type="entry name" value="Autotransporter"/>
    <property type="match status" value="1"/>
</dbReference>
<dbReference type="STRING" id="364197.SAMN05216296_3260"/>
<feature type="chain" id="PRO_5009276101" evidence="1">
    <location>
        <begin position="31"/>
        <end position="780"/>
    </location>
</feature>
<organism evidence="3 4">
    <name type="scientific">Pseudomonas pohangensis</name>
    <dbReference type="NCBI Taxonomy" id="364197"/>
    <lineage>
        <taxon>Bacteria</taxon>
        <taxon>Pseudomonadati</taxon>
        <taxon>Pseudomonadota</taxon>
        <taxon>Gammaproteobacteria</taxon>
        <taxon>Pseudomonadales</taxon>
        <taxon>Pseudomonadaceae</taxon>
        <taxon>Pseudomonas</taxon>
    </lineage>
</organism>
<name>A0A1H2HU86_9PSED</name>
<dbReference type="EMBL" id="LT629785">
    <property type="protein sequence ID" value="SDU35286.1"/>
    <property type="molecule type" value="Genomic_DNA"/>
</dbReference>
<evidence type="ECO:0000256" key="1">
    <source>
        <dbReference type="SAM" id="SignalP"/>
    </source>
</evidence>
<dbReference type="AlphaFoldDB" id="A0A1H2HU86"/>
<dbReference type="PROSITE" id="PS51208">
    <property type="entry name" value="AUTOTRANSPORTER"/>
    <property type="match status" value="1"/>
</dbReference>
<evidence type="ECO:0000313" key="4">
    <source>
        <dbReference type="Proteomes" id="UP000243232"/>
    </source>
</evidence>
<accession>A0A1H2HU86</accession>
<dbReference type="RefSeq" id="WP_090197773.1">
    <property type="nucleotide sequence ID" value="NZ_LT629785.1"/>
</dbReference>